<reference evidence="1 2" key="1">
    <citation type="journal article" date="2022" name="New Phytol.">
        <title>Ecological generalism drives hyperdiversity of secondary metabolite gene clusters in xylarialean endophytes.</title>
        <authorList>
            <person name="Franco M.E.E."/>
            <person name="Wisecaver J.H."/>
            <person name="Arnold A.E."/>
            <person name="Ju Y.M."/>
            <person name="Slot J.C."/>
            <person name="Ahrendt S."/>
            <person name="Moore L.P."/>
            <person name="Eastman K.E."/>
            <person name="Scott K."/>
            <person name="Konkel Z."/>
            <person name="Mondo S.J."/>
            <person name="Kuo A."/>
            <person name="Hayes R.D."/>
            <person name="Haridas S."/>
            <person name="Andreopoulos B."/>
            <person name="Riley R."/>
            <person name="LaButti K."/>
            <person name="Pangilinan J."/>
            <person name="Lipzen A."/>
            <person name="Amirebrahimi M."/>
            <person name="Yan J."/>
            <person name="Adam C."/>
            <person name="Keymanesh K."/>
            <person name="Ng V."/>
            <person name="Louie K."/>
            <person name="Northen T."/>
            <person name="Drula E."/>
            <person name="Henrissat B."/>
            <person name="Hsieh H.M."/>
            <person name="Youens-Clark K."/>
            <person name="Lutzoni F."/>
            <person name="Miadlikowska J."/>
            <person name="Eastwood D.C."/>
            <person name="Hamelin R.C."/>
            <person name="Grigoriev I.V."/>
            <person name="U'Ren J.M."/>
        </authorList>
    </citation>
    <scope>NUCLEOTIDE SEQUENCE [LARGE SCALE GENOMIC DNA]</scope>
    <source>
        <strain evidence="1 2">ER1909</strain>
    </source>
</reference>
<evidence type="ECO:0000313" key="1">
    <source>
        <dbReference type="EMBL" id="KAI6085439.1"/>
    </source>
</evidence>
<comment type="caution">
    <text evidence="1">The sequence shown here is derived from an EMBL/GenBank/DDBJ whole genome shotgun (WGS) entry which is preliminary data.</text>
</comment>
<accession>A0ACC0CYF7</accession>
<name>A0ACC0CYF7_9PEZI</name>
<keyword evidence="2" id="KW-1185">Reference proteome</keyword>
<gene>
    <name evidence="1" type="ORF">F4821DRAFT_149887</name>
</gene>
<evidence type="ECO:0000313" key="2">
    <source>
        <dbReference type="Proteomes" id="UP001497680"/>
    </source>
</evidence>
<dbReference type="EMBL" id="MU394325">
    <property type="protein sequence ID" value="KAI6085439.1"/>
    <property type="molecule type" value="Genomic_DNA"/>
</dbReference>
<sequence>MVSLPYNTHQPNMSSFSDQLSLNDRCSEQDQESLGDYYTGNYTSDRPPHLNDDNFSSTQPGGSAYEPRRLPSTQQSELHGLHVTAYAGTQYTSSNTNSTVKGGDPFAHRPHLGYYVQHDYSNLAAPSLTTQAVAALDYSNETQPSYGNVNGWLPGAGFSFTANLADNNSSVEYLPVSSSSGRHSSVATNQSWTVVPAASDPMAESINGIGEWQTDIAADPKTFLARTIPDEDTQDHP</sequence>
<protein>
    <submittedName>
        <fullName evidence="1">Uncharacterized protein</fullName>
    </submittedName>
</protein>
<organism evidence="1 2">
    <name type="scientific">Hypoxylon rubiginosum</name>
    <dbReference type="NCBI Taxonomy" id="110542"/>
    <lineage>
        <taxon>Eukaryota</taxon>
        <taxon>Fungi</taxon>
        <taxon>Dikarya</taxon>
        <taxon>Ascomycota</taxon>
        <taxon>Pezizomycotina</taxon>
        <taxon>Sordariomycetes</taxon>
        <taxon>Xylariomycetidae</taxon>
        <taxon>Xylariales</taxon>
        <taxon>Hypoxylaceae</taxon>
        <taxon>Hypoxylon</taxon>
    </lineage>
</organism>
<proteinExistence type="predicted"/>
<dbReference type="Proteomes" id="UP001497680">
    <property type="component" value="Unassembled WGS sequence"/>
</dbReference>